<comment type="caution">
    <text evidence="6">The sequence shown here is derived from an EMBL/GenBank/DDBJ whole genome shotgun (WGS) entry which is preliminary data.</text>
</comment>
<feature type="transmembrane region" description="Helical" evidence="5">
    <location>
        <begin position="12"/>
        <end position="33"/>
    </location>
</feature>
<dbReference type="InterPro" id="IPR011701">
    <property type="entry name" value="MFS"/>
</dbReference>
<evidence type="ECO:0000256" key="2">
    <source>
        <dbReference type="ARBA" id="ARBA00022692"/>
    </source>
</evidence>
<feature type="transmembrane region" description="Helical" evidence="5">
    <location>
        <begin position="197"/>
        <end position="219"/>
    </location>
</feature>
<evidence type="ECO:0000313" key="7">
    <source>
        <dbReference type="Proteomes" id="UP001163046"/>
    </source>
</evidence>
<reference evidence="6" key="1">
    <citation type="submission" date="2023-01" db="EMBL/GenBank/DDBJ databases">
        <title>Genome assembly of the deep-sea coral Lophelia pertusa.</title>
        <authorList>
            <person name="Herrera S."/>
            <person name="Cordes E."/>
        </authorList>
    </citation>
    <scope>NUCLEOTIDE SEQUENCE</scope>
    <source>
        <strain evidence="6">USNM1676648</strain>
        <tissue evidence="6">Polyp</tissue>
    </source>
</reference>
<evidence type="ECO:0008006" key="8">
    <source>
        <dbReference type="Google" id="ProtNLM"/>
    </source>
</evidence>
<dbReference type="GO" id="GO:0022857">
    <property type="term" value="F:transmembrane transporter activity"/>
    <property type="evidence" value="ECO:0007669"/>
    <property type="project" value="InterPro"/>
</dbReference>
<dbReference type="InterPro" id="IPR036259">
    <property type="entry name" value="MFS_trans_sf"/>
</dbReference>
<dbReference type="AlphaFoldDB" id="A0A9W9YA61"/>
<organism evidence="6 7">
    <name type="scientific">Desmophyllum pertusum</name>
    <dbReference type="NCBI Taxonomy" id="174260"/>
    <lineage>
        <taxon>Eukaryota</taxon>
        <taxon>Metazoa</taxon>
        <taxon>Cnidaria</taxon>
        <taxon>Anthozoa</taxon>
        <taxon>Hexacorallia</taxon>
        <taxon>Scleractinia</taxon>
        <taxon>Caryophylliina</taxon>
        <taxon>Caryophylliidae</taxon>
        <taxon>Desmophyllum</taxon>
    </lineage>
</organism>
<protein>
    <recommendedName>
        <fullName evidence="8">Major facilitator superfamily (MFS) profile domain-containing protein</fullName>
    </recommendedName>
</protein>
<dbReference type="GO" id="GO:0016020">
    <property type="term" value="C:membrane"/>
    <property type="evidence" value="ECO:0007669"/>
    <property type="project" value="UniProtKB-SubCell"/>
</dbReference>
<comment type="subcellular location">
    <subcellularLocation>
        <location evidence="1">Membrane</location>
        <topology evidence="1">Multi-pass membrane protein</topology>
    </subcellularLocation>
</comment>
<evidence type="ECO:0000256" key="5">
    <source>
        <dbReference type="SAM" id="Phobius"/>
    </source>
</evidence>
<name>A0A9W9YA61_9CNID</name>
<dbReference type="Pfam" id="PF07690">
    <property type="entry name" value="MFS_1"/>
    <property type="match status" value="1"/>
</dbReference>
<proteinExistence type="predicted"/>
<evidence type="ECO:0000256" key="1">
    <source>
        <dbReference type="ARBA" id="ARBA00004141"/>
    </source>
</evidence>
<accession>A0A9W9YA61</accession>
<dbReference type="SUPFAM" id="SSF103473">
    <property type="entry name" value="MFS general substrate transporter"/>
    <property type="match status" value="1"/>
</dbReference>
<sequence length="239" mass="26714">MPRKTLPTWRRYLTVEPVIFFYAYGLMTSMPIWRQYVYSVISDMKGFPYDELVMGKDGLVAKNISVQSLATKIDTGNMFFMAIPSLIVAPFWGPWTDKSGRRKPALIAPAIGAVLQTVVVLMVMYFEWPLYVLFVGSAISGLSGFLTTVMLAVMSYIADTTEKTGMAIRLAIIQMLVFMGGVLSQLTSGLWIETFGFIAPTWLILACHIASCLSVIFLVPSENHKRVTNVKNRFLISRA</sequence>
<feature type="transmembrane region" description="Helical" evidence="5">
    <location>
        <begin position="75"/>
        <end position="93"/>
    </location>
</feature>
<dbReference type="PANTHER" id="PTHR23507:SF1">
    <property type="entry name" value="FI18259P1-RELATED"/>
    <property type="match status" value="1"/>
</dbReference>
<keyword evidence="3 5" id="KW-1133">Transmembrane helix</keyword>
<dbReference type="EMBL" id="MU827796">
    <property type="protein sequence ID" value="KAJ7328543.1"/>
    <property type="molecule type" value="Genomic_DNA"/>
</dbReference>
<evidence type="ECO:0000256" key="3">
    <source>
        <dbReference type="ARBA" id="ARBA00022989"/>
    </source>
</evidence>
<evidence type="ECO:0000256" key="4">
    <source>
        <dbReference type="ARBA" id="ARBA00023136"/>
    </source>
</evidence>
<evidence type="ECO:0000313" key="6">
    <source>
        <dbReference type="EMBL" id="KAJ7328543.1"/>
    </source>
</evidence>
<dbReference type="Gene3D" id="1.20.1250.20">
    <property type="entry name" value="MFS general substrate transporter like domains"/>
    <property type="match status" value="1"/>
</dbReference>
<feature type="transmembrane region" description="Helical" evidence="5">
    <location>
        <begin position="170"/>
        <end position="191"/>
    </location>
</feature>
<gene>
    <name evidence="6" type="ORF">OS493_024459</name>
</gene>
<dbReference type="PANTHER" id="PTHR23507">
    <property type="entry name" value="ZGC:174356"/>
    <property type="match status" value="1"/>
</dbReference>
<keyword evidence="2 5" id="KW-0812">Transmembrane</keyword>
<keyword evidence="4 5" id="KW-0472">Membrane</keyword>
<dbReference type="OrthoDB" id="419734at2759"/>
<dbReference type="Proteomes" id="UP001163046">
    <property type="component" value="Unassembled WGS sequence"/>
</dbReference>
<feature type="transmembrane region" description="Helical" evidence="5">
    <location>
        <begin position="105"/>
        <end position="126"/>
    </location>
</feature>
<keyword evidence="7" id="KW-1185">Reference proteome</keyword>
<feature type="transmembrane region" description="Helical" evidence="5">
    <location>
        <begin position="132"/>
        <end position="158"/>
    </location>
</feature>